<sequence>MNPTSMWLYTHPQWWSPFQCSISYNNGDYYFHVVWYIPHNGGHHYDMVCKYSKMMDTTLMSYRICRVFLYTITYVMVDTIDVVGYIHYNGGHHFNAV</sequence>
<proteinExistence type="predicted"/>
<dbReference type="AlphaFoldDB" id="A0AAV4RI00"/>
<comment type="caution">
    <text evidence="1">The sequence shown here is derived from an EMBL/GenBank/DDBJ whole genome shotgun (WGS) entry which is preliminary data.</text>
</comment>
<gene>
    <name evidence="1" type="ORF">CEXT_633601</name>
</gene>
<accession>A0AAV4RI00</accession>
<keyword evidence="2" id="KW-1185">Reference proteome</keyword>
<organism evidence="1 2">
    <name type="scientific">Caerostris extrusa</name>
    <name type="common">Bark spider</name>
    <name type="synonym">Caerostris bankana</name>
    <dbReference type="NCBI Taxonomy" id="172846"/>
    <lineage>
        <taxon>Eukaryota</taxon>
        <taxon>Metazoa</taxon>
        <taxon>Ecdysozoa</taxon>
        <taxon>Arthropoda</taxon>
        <taxon>Chelicerata</taxon>
        <taxon>Arachnida</taxon>
        <taxon>Araneae</taxon>
        <taxon>Araneomorphae</taxon>
        <taxon>Entelegynae</taxon>
        <taxon>Araneoidea</taxon>
        <taxon>Araneidae</taxon>
        <taxon>Caerostris</taxon>
    </lineage>
</organism>
<reference evidence="1 2" key="1">
    <citation type="submission" date="2021-06" db="EMBL/GenBank/DDBJ databases">
        <title>Caerostris extrusa draft genome.</title>
        <authorList>
            <person name="Kono N."/>
            <person name="Arakawa K."/>
        </authorList>
    </citation>
    <scope>NUCLEOTIDE SEQUENCE [LARGE SCALE GENOMIC DNA]</scope>
</reference>
<name>A0AAV4RI00_CAEEX</name>
<evidence type="ECO:0000313" key="2">
    <source>
        <dbReference type="Proteomes" id="UP001054945"/>
    </source>
</evidence>
<dbReference type="Proteomes" id="UP001054945">
    <property type="component" value="Unassembled WGS sequence"/>
</dbReference>
<protein>
    <submittedName>
        <fullName evidence="1">Uncharacterized protein</fullName>
    </submittedName>
</protein>
<dbReference type="EMBL" id="BPLR01007844">
    <property type="protein sequence ID" value="GIY20154.1"/>
    <property type="molecule type" value="Genomic_DNA"/>
</dbReference>
<evidence type="ECO:0000313" key="1">
    <source>
        <dbReference type="EMBL" id="GIY20154.1"/>
    </source>
</evidence>